<accession>A0A426YZ25</accession>
<organism evidence="1 2">
    <name type="scientific">Ensete ventricosum</name>
    <name type="common">Abyssinian banana</name>
    <name type="synonym">Musa ensete</name>
    <dbReference type="NCBI Taxonomy" id="4639"/>
    <lineage>
        <taxon>Eukaryota</taxon>
        <taxon>Viridiplantae</taxon>
        <taxon>Streptophyta</taxon>
        <taxon>Embryophyta</taxon>
        <taxon>Tracheophyta</taxon>
        <taxon>Spermatophyta</taxon>
        <taxon>Magnoliopsida</taxon>
        <taxon>Liliopsida</taxon>
        <taxon>Zingiberales</taxon>
        <taxon>Musaceae</taxon>
        <taxon>Ensete</taxon>
    </lineage>
</organism>
<comment type="caution">
    <text evidence="1">The sequence shown here is derived from an EMBL/GenBank/DDBJ whole genome shotgun (WGS) entry which is preliminary data.</text>
</comment>
<gene>
    <name evidence="1" type="ORF">B296_00037226</name>
</gene>
<dbReference type="Proteomes" id="UP000287651">
    <property type="component" value="Unassembled WGS sequence"/>
</dbReference>
<dbReference type="EMBL" id="AMZH03009388">
    <property type="protein sequence ID" value="RRT56963.1"/>
    <property type="molecule type" value="Genomic_DNA"/>
</dbReference>
<protein>
    <submittedName>
        <fullName evidence="1">Uncharacterized protein</fullName>
    </submittedName>
</protein>
<proteinExistence type="predicted"/>
<evidence type="ECO:0000313" key="1">
    <source>
        <dbReference type="EMBL" id="RRT56963.1"/>
    </source>
</evidence>
<reference evidence="1 2" key="1">
    <citation type="journal article" date="2014" name="Agronomy (Basel)">
        <title>A Draft Genome Sequence for Ensete ventricosum, the Drought-Tolerant Tree Against Hunger.</title>
        <authorList>
            <person name="Harrison J."/>
            <person name="Moore K.A."/>
            <person name="Paszkiewicz K."/>
            <person name="Jones T."/>
            <person name="Grant M."/>
            <person name="Ambacheew D."/>
            <person name="Muzemil S."/>
            <person name="Studholme D.J."/>
        </authorList>
    </citation>
    <scope>NUCLEOTIDE SEQUENCE [LARGE SCALE GENOMIC DNA]</scope>
</reference>
<name>A0A426YZ25_ENSVE</name>
<evidence type="ECO:0000313" key="2">
    <source>
        <dbReference type="Proteomes" id="UP000287651"/>
    </source>
</evidence>
<sequence length="114" mass="13615">MKMINDFFSFCCLFCSFNMFVNMLMPVLLSKLSQVSKKLYFREMPRKVNYGLDYDDDYDTYDDYDDYQYEHEVEEGSYDYDHNSKGDYITFQLDKTASESGFQKFVFQGNALKS</sequence>
<dbReference type="AlphaFoldDB" id="A0A426YZ25"/>